<feature type="transmembrane region" description="Helical" evidence="7">
    <location>
        <begin position="356"/>
        <end position="376"/>
    </location>
</feature>
<name>A0A918U0A8_9ACTN</name>
<dbReference type="RefSeq" id="WP_190191305.1">
    <property type="nucleotide sequence ID" value="NZ_BMVU01000016.1"/>
</dbReference>
<dbReference type="PANTHER" id="PTHR34820:SF4">
    <property type="entry name" value="INNER MEMBRANE PROTEIN YEBZ"/>
    <property type="match status" value="1"/>
</dbReference>
<feature type="region of interest" description="Disordered" evidence="6">
    <location>
        <begin position="1"/>
        <end position="61"/>
    </location>
</feature>
<accession>A0A918U0A8</accession>
<dbReference type="Proteomes" id="UP000619244">
    <property type="component" value="Unassembled WGS sequence"/>
</dbReference>
<reference evidence="9" key="1">
    <citation type="journal article" date="2014" name="Int. J. Syst. Evol. Microbiol.">
        <title>Complete genome sequence of Corynebacterium casei LMG S-19264T (=DSM 44701T), isolated from a smear-ripened cheese.</title>
        <authorList>
            <consortium name="US DOE Joint Genome Institute (JGI-PGF)"/>
            <person name="Walter F."/>
            <person name="Albersmeier A."/>
            <person name="Kalinowski J."/>
            <person name="Ruckert C."/>
        </authorList>
    </citation>
    <scope>NUCLEOTIDE SEQUENCE</scope>
    <source>
        <strain evidence="9">JCM 4790</strain>
    </source>
</reference>
<evidence type="ECO:0000256" key="1">
    <source>
        <dbReference type="ARBA" id="ARBA00004651"/>
    </source>
</evidence>
<proteinExistence type="predicted"/>
<evidence type="ECO:0000256" key="5">
    <source>
        <dbReference type="ARBA" id="ARBA00023136"/>
    </source>
</evidence>
<evidence type="ECO:0000256" key="2">
    <source>
        <dbReference type="ARBA" id="ARBA00022475"/>
    </source>
</evidence>
<evidence type="ECO:0000313" key="10">
    <source>
        <dbReference type="Proteomes" id="UP000619244"/>
    </source>
</evidence>
<feature type="transmembrane region" description="Helical" evidence="7">
    <location>
        <begin position="271"/>
        <end position="293"/>
    </location>
</feature>
<sequence length="378" mass="37666">MSPTRPTADTTSAPSPARPTGPTGPAGPAGPAGGAEEAAGAGAEAAGSEAAGTADPDRIPGRRAAAGRSAAVLVLVAVAALVPLLGPSAALSGTGEAEAPGTGGITLLRTVLFAALCVPAGELLVGRLARRVPGAAPKRPRSRAPAAAAAGCVAALGLASVVATGNLLPDRLSDIDIGGLYRTRDGALALLEVNAFVVAGLCALSRRPAAQVWPLAAVAVAEALRAHPVNEHSPLVGSALTLVHVTCAVLWTGGLLHALRLSRLWRGPAGAALLGLYARVAAVLFAAVTATGVCSTLRRMPPETVLEQLTTTAYGRVLLAKVLFVAVVAVLALRARRGLRRAADPSAAYVPARAEVVVLGAVVAVSALLTAVPVPIRW</sequence>
<dbReference type="PANTHER" id="PTHR34820">
    <property type="entry name" value="INNER MEMBRANE PROTEIN YEBZ"/>
    <property type="match status" value="1"/>
</dbReference>
<dbReference type="GO" id="GO:0006825">
    <property type="term" value="P:copper ion transport"/>
    <property type="evidence" value="ECO:0007669"/>
    <property type="project" value="InterPro"/>
</dbReference>
<keyword evidence="5 7" id="KW-0472">Membrane</keyword>
<comment type="caution">
    <text evidence="9">The sequence shown here is derived from an EMBL/GenBank/DDBJ whole genome shotgun (WGS) entry which is preliminary data.</text>
</comment>
<feature type="compositionally biased region" description="Low complexity" evidence="6">
    <location>
        <begin position="1"/>
        <end position="23"/>
    </location>
</feature>
<dbReference type="InterPro" id="IPR032694">
    <property type="entry name" value="CopC/D"/>
</dbReference>
<reference evidence="9" key="2">
    <citation type="submission" date="2020-09" db="EMBL/GenBank/DDBJ databases">
        <authorList>
            <person name="Sun Q."/>
            <person name="Ohkuma M."/>
        </authorList>
    </citation>
    <scope>NUCLEOTIDE SEQUENCE</scope>
    <source>
        <strain evidence="9">JCM 4790</strain>
    </source>
</reference>
<keyword evidence="4 7" id="KW-1133">Transmembrane helix</keyword>
<feature type="transmembrane region" description="Helical" evidence="7">
    <location>
        <begin position="106"/>
        <end position="125"/>
    </location>
</feature>
<dbReference type="GO" id="GO:0005886">
    <property type="term" value="C:plasma membrane"/>
    <property type="evidence" value="ECO:0007669"/>
    <property type="project" value="UniProtKB-SubCell"/>
</dbReference>
<comment type="subcellular location">
    <subcellularLocation>
        <location evidence="1">Cell membrane</location>
        <topology evidence="1">Multi-pass membrane protein</topology>
    </subcellularLocation>
</comment>
<feature type="transmembrane region" description="Helical" evidence="7">
    <location>
        <begin position="65"/>
        <end position="86"/>
    </location>
</feature>
<feature type="compositionally biased region" description="Low complexity" evidence="6">
    <location>
        <begin position="34"/>
        <end position="54"/>
    </location>
</feature>
<evidence type="ECO:0000313" key="9">
    <source>
        <dbReference type="EMBL" id="GGX78730.1"/>
    </source>
</evidence>
<evidence type="ECO:0000256" key="7">
    <source>
        <dbReference type="SAM" id="Phobius"/>
    </source>
</evidence>
<organism evidence="9 10">
    <name type="scientific">Streptomyces minutiscleroticus</name>
    <dbReference type="NCBI Taxonomy" id="68238"/>
    <lineage>
        <taxon>Bacteria</taxon>
        <taxon>Bacillati</taxon>
        <taxon>Actinomycetota</taxon>
        <taxon>Actinomycetes</taxon>
        <taxon>Kitasatosporales</taxon>
        <taxon>Streptomycetaceae</taxon>
        <taxon>Streptomyces</taxon>
    </lineage>
</organism>
<dbReference type="Pfam" id="PF05425">
    <property type="entry name" value="CopD"/>
    <property type="match status" value="1"/>
</dbReference>
<evidence type="ECO:0000256" key="4">
    <source>
        <dbReference type="ARBA" id="ARBA00022989"/>
    </source>
</evidence>
<gene>
    <name evidence="9" type="ORF">GCM10010358_36270</name>
</gene>
<feature type="transmembrane region" description="Helical" evidence="7">
    <location>
        <begin position="313"/>
        <end position="335"/>
    </location>
</feature>
<keyword evidence="2" id="KW-1003">Cell membrane</keyword>
<feature type="transmembrane region" description="Helical" evidence="7">
    <location>
        <begin position="235"/>
        <end position="259"/>
    </location>
</feature>
<evidence type="ECO:0000256" key="6">
    <source>
        <dbReference type="SAM" id="MobiDB-lite"/>
    </source>
</evidence>
<keyword evidence="3 7" id="KW-0812">Transmembrane</keyword>
<evidence type="ECO:0000256" key="3">
    <source>
        <dbReference type="ARBA" id="ARBA00022692"/>
    </source>
</evidence>
<keyword evidence="10" id="KW-1185">Reference proteome</keyword>
<dbReference type="InterPro" id="IPR008457">
    <property type="entry name" value="Cu-R_CopD_dom"/>
</dbReference>
<dbReference type="AlphaFoldDB" id="A0A918U0A8"/>
<feature type="domain" description="Copper resistance protein D" evidence="8">
    <location>
        <begin position="272"/>
        <end position="369"/>
    </location>
</feature>
<dbReference type="EMBL" id="BMVU01000016">
    <property type="protein sequence ID" value="GGX78730.1"/>
    <property type="molecule type" value="Genomic_DNA"/>
</dbReference>
<feature type="transmembrane region" description="Helical" evidence="7">
    <location>
        <begin position="146"/>
        <end position="167"/>
    </location>
</feature>
<protein>
    <submittedName>
        <fullName evidence="9">Membrane protein</fullName>
    </submittedName>
</protein>
<evidence type="ECO:0000259" key="8">
    <source>
        <dbReference type="Pfam" id="PF05425"/>
    </source>
</evidence>